<protein>
    <submittedName>
        <fullName evidence="1">Uncharacterized protein</fullName>
    </submittedName>
</protein>
<dbReference type="OrthoDB" id="6267605at2"/>
<evidence type="ECO:0000313" key="2">
    <source>
        <dbReference type="Proteomes" id="UP000037600"/>
    </source>
</evidence>
<proteinExistence type="predicted"/>
<comment type="caution">
    <text evidence="1">The sequence shown here is derived from an EMBL/GenBank/DDBJ whole genome shotgun (WGS) entry which is preliminary data.</text>
</comment>
<dbReference type="AlphaFoldDB" id="A0A0J8GSV9"/>
<keyword evidence="2" id="KW-1185">Reference proteome</keyword>
<dbReference type="Proteomes" id="UP000037600">
    <property type="component" value="Unassembled WGS sequence"/>
</dbReference>
<accession>A0A0J8GSV9</accession>
<dbReference type="RefSeq" id="WP_048691008.1">
    <property type="nucleotide sequence ID" value="NZ_KQ130486.1"/>
</dbReference>
<dbReference type="EMBL" id="LAZL01000008">
    <property type="protein sequence ID" value="KMT65875.1"/>
    <property type="molecule type" value="Genomic_DNA"/>
</dbReference>
<organism evidence="1 2">
    <name type="scientific">Catenovulum maritimum</name>
    <dbReference type="NCBI Taxonomy" id="1513271"/>
    <lineage>
        <taxon>Bacteria</taxon>
        <taxon>Pseudomonadati</taxon>
        <taxon>Pseudomonadota</taxon>
        <taxon>Gammaproteobacteria</taxon>
        <taxon>Alteromonadales</taxon>
        <taxon>Alteromonadaceae</taxon>
        <taxon>Catenovulum</taxon>
    </lineage>
</organism>
<evidence type="ECO:0000313" key="1">
    <source>
        <dbReference type="EMBL" id="KMT65875.1"/>
    </source>
</evidence>
<gene>
    <name evidence="1" type="ORF">XM47_06675</name>
</gene>
<name>A0A0J8GSV9_9ALTE</name>
<reference evidence="1 2" key="1">
    <citation type="submission" date="2015-04" db="EMBL/GenBank/DDBJ databases">
        <title>Draft Genome Sequence of the Novel Agar-Digesting Marine Bacterium Q1.</title>
        <authorList>
            <person name="Li Y."/>
            <person name="Li D."/>
            <person name="Chen G."/>
            <person name="Du Z."/>
        </authorList>
    </citation>
    <scope>NUCLEOTIDE SEQUENCE [LARGE SCALE GENOMIC DNA]</scope>
    <source>
        <strain evidence="1 2">Q1</strain>
    </source>
</reference>
<dbReference type="STRING" id="1513271.XM47_06675"/>
<sequence length="107" mass="12798">MRVNQFIDLKAKQLVYYVRAFLVRTIDYSELDIFIWDTLEEWGQVTVSKNESYSEKERVFWHLVHQISFWEKETLLNDTLLINELNICVEYIDGNGCFPMDCIGIRP</sequence>